<dbReference type="RefSeq" id="WP_109057136.1">
    <property type="nucleotide sequence ID" value="NZ_QFFM01000012.1"/>
</dbReference>
<evidence type="ECO:0000313" key="1">
    <source>
        <dbReference type="EMBL" id="PWG65667.1"/>
    </source>
</evidence>
<evidence type="ECO:0000313" key="2">
    <source>
        <dbReference type="Proteomes" id="UP000245876"/>
    </source>
</evidence>
<accession>A0A2U2N9A7</accession>
<gene>
    <name evidence="1" type="ORF">DF196_06965</name>
</gene>
<sequence length="228" mass="25733">MVNKGFVEAEHPRDRFGKYREKNGRGLPGTLPEYTPDVESLDARSGVGYDIVPPCVQDRSYREEVIGKHMAYEMTLDHPCSMSDLRHMTGKRSLQSALDYVENGNVSADDADWLSRCSPIDGDTAMLRAAAINSGQLSDERVEQMSWDIGDASLDNRQCVRIAALQSGQLSPERCLYESRDENWMIRSAAISSHSLPTDRVREMLWDDNTNVRENAAAELQDRDAFDW</sequence>
<dbReference type="Gene3D" id="1.25.10.10">
    <property type="entry name" value="Leucine-rich Repeat Variant"/>
    <property type="match status" value="1"/>
</dbReference>
<keyword evidence="2" id="KW-1185">Reference proteome</keyword>
<dbReference type="EMBL" id="QFFM01000012">
    <property type="protein sequence ID" value="PWG65667.1"/>
    <property type="molecule type" value="Genomic_DNA"/>
</dbReference>
<comment type="caution">
    <text evidence="1">The sequence shown here is derived from an EMBL/GenBank/DDBJ whole genome shotgun (WGS) entry which is preliminary data.</text>
</comment>
<proteinExistence type="predicted"/>
<dbReference type="Proteomes" id="UP000245876">
    <property type="component" value="Unassembled WGS sequence"/>
</dbReference>
<dbReference type="InterPro" id="IPR011989">
    <property type="entry name" value="ARM-like"/>
</dbReference>
<dbReference type="AlphaFoldDB" id="A0A2U2N9A7"/>
<name>A0A2U2N9A7_9BIFI</name>
<organism evidence="1 2">
    <name type="scientific">Bifidobacterium callitrichidarum</name>
    <dbReference type="NCBI Taxonomy" id="2052941"/>
    <lineage>
        <taxon>Bacteria</taxon>
        <taxon>Bacillati</taxon>
        <taxon>Actinomycetota</taxon>
        <taxon>Actinomycetes</taxon>
        <taxon>Bifidobacteriales</taxon>
        <taxon>Bifidobacteriaceae</taxon>
        <taxon>Bifidobacterium</taxon>
    </lineage>
</organism>
<reference evidence="1 2" key="1">
    <citation type="journal article" date="2018" name="Int. J. Syst. Evol. Microbiol.">
        <title>Bifidobacterium callitrichidarum sp. nov. from the faeces of the emperor tamarin (Saguinus imperator).</title>
        <authorList>
            <person name="Modesto M."/>
            <person name="Michelini S."/>
            <person name="Sansosti M.C."/>
            <person name="De Filippo C."/>
            <person name="Cavalieri D."/>
            <person name="Qvirist L."/>
            <person name="Andlid T."/>
            <person name="Spiezio C."/>
            <person name="Sandri C."/>
            <person name="Pascarelli S."/>
            <person name="Sgorbati B."/>
            <person name="Mattarelli P."/>
        </authorList>
    </citation>
    <scope>NUCLEOTIDE SEQUENCE [LARGE SCALE GENOMIC DNA]</scope>
    <source>
        <strain evidence="1 2">TRI 5</strain>
    </source>
</reference>
<protein>
    <submittedName>
        <fullName evidence="1">Uncharacterized protein</fullName>
    </submittedName>
</protein>